<gene>
    <name evidence="3" type="ORF">GCM10022288_07700</name>
</gene>
<dbReference type="InterPro" id="IPR019692">
    <property type="entry name" value="CFP-6_PH"/>
</dbReference>
<dbReference type="Pfam" id="PF10756">
    <property type="entry name" value="bPH_6"/>
    <property type="match status" value="1"/>
</dbReference>
<name>A0ABP8AKH8_9MICO</name>
<comment type="caution">
    <text evidence="3">The sequence shown here is derived from an EMBL/GenBank/DDBJ whole genome shotgun (WGS) entry which is preliminary data.</text>
</comment>
<dbReference type="RefSeq" id="WP_344773992.1">
    <property type="nucleotide sequence ID" value="NZ_BAABBX010000005.1"/>
</dbReference>
<protein>
    <recommendedName>
        <fullName evidence="2">Low molecular weight protein antigen 6 PH domain-containing protein</fullName>
    </recommendedName>
</protein>
<accession>A0ABP8AKH8</accession>
<organism evidence="3 4">
    <name type="scientific">Gryllotalpicola kribbensis</name>
    <dbReference type="NCBI Taxonomy" id="993084"/>
    <lineage>
        <taxon>Bacteria</taxon>
        <taxon>Bacillati</taxon>
        <taxon>Actinomycetota</taxon>
        <taxon>Actinomycetes</taxon>
        <taxon>Micrococcales</taxon>
        <taxon>Microbacteriaceae</taxon>
        <taxon>Gryllotalpicola</taxon>
    </lineage>
</organism>
<dbReference type="Proteomes" id="UP001500213">
    <property type="component" value="Unassembled WGS sequence"/>
</dbReference>
<keyword evidence="1" id="KW-1133">Transmembrane helix</keyword>
<evidence type="ECO:0000313" key="3">
    <source>
        <dbReference type="EMBL" id="GAA4185527.1"/>
    </source>
</evidence>
<evidence type="ECO:0000313" key="4">
    <source>
        <dbReference type="Proteomes" id="UP001500213"/>
    </source>
</evidence>
<feature type="transmembrane region" description="Helical" evidence="1">
    <location>
        <begin position="12"/>
        <end position="33"/>
    </location>
</feature>
<reference evidence="4" key="1">
    <citation type="journal article" date="2019" name="Int. J. Syst. Evol. Microbiol.">
        <title>The Global Catalogue of Microorganisms (GCM) 10K type strain sequencing project: providing services to taxonomists for standard genome sequencing and annotation.</title>
        <authorList>
            <consortium name="The Broad Institute Genomics Platform"/>
            <consortium name="The Broad Institute Genome Sequencing Center for Infectious Disease"/>
            <person name="Wu L."/>
            <person name="Ma J."/>
        </authorList>
    </citation>
    <scope>NUCLEOTIDE SEQUENCE [LARGE SCALE GENOMIC DNA]</scope>
    <source>
        <strain evidence="4">JCM 17593</strain>
    </source>
</reference>
<keyword evidence="1" id="KW-0812">Transmembrane</keyword>
<sequence length="201" mass="21269">MIRDDKGANRRVIRAGSPLVTFWLVVVCVVFLLGDAALRRDGAVFGISVAPCLLAVWGAWVLFLRPCVVLTPDSITARNIGRVVEMPWGQVEDARLRFGLVVDLVGGGHVNCWGGPFAARPGVARRSVLARRGGEPDTPSLDAGEAALRAVQAVHDEALAAAADPVRAAVLNAPVSRRWDTIPLVIGAVLVVAVVIEALAF</sequence>
<evidence type="ECO:0000256" key="1">
    <source>
        <dbReference type="SAM" id="Phobius"/>
    </source>
</evidence>
<feature type="transmembrane region" description="Helical" evidence="1">
    <location>
        <begin position="45"/>
        <end position="64"/>
    </location>
</feature>
<evidence type="ECO:0000259" key="2">
    <source>
        <dbReference type="Pfam" id="PF10756"/>
    </source>
</evidence>
<keyword evidence="4" id="KW-1185">Reference proteome</keyword>
<feature type="domain" description="Low molecular weight protein antigen 6 PH" evidence="2">
    <location>
        <begin position="65"/>
        <end position="132"/>
    </location>
</feature>
<proteinExistence type="predicted"/>
<keyword evidence="1" id="KW-0472">Membrane</keyword>
<feature type="transmembrane region" description="Helical" evidence="1">
    <location>
        <begin position="181"/>
        <end position="200"/>
    </location>
</feature>
<dbReference type="EMBL" id="BAABBX010000005">
    <property type="protein sequence ID" value="GAA4185527.1"/>
    <property type="molecule type" value="Genomic_DNA"/>
</dbReference>